<evidence type="ECO:0000259" key="1">
    <source>
        <dbReference type="PROSITE" id="PS51819"/>
    </source>
</evidence>
<dbReference type="CDD" id="cd06587">
    <property type="entry name" value="VOC"/>
    <property type="match status" value="1"/>
</dbReference>
<dbReference type="PROSITE" id="PS51819">
    <property type="entry name" value="VOC"/>
    <property type="match status" value="1"/>
</dbReference>
<dbReference type="InterPro" id="IPR037523">
    <property type="entry name" value="VOC_core"/>
</dbReference>
<dbReference type="InterPro" id="IPR041581">
    <property type="entry name" value="Glyoxalase_6"/>
</dbReference>
<gene>
    <name evidence="2" type="ORF">EV643_113177</name>
</gene>
<evidence type="ECO:0000313" key="2">
    <source>
        <dbReference type="EMBL" id="TDO45404.1"/>
    </source>
</evidence>
<feature type="domain" description="VOC" evidence="1">
    <location>
        <begin position="14"/>
        <end position="143"/>
    </location>
</feature>
<dbReference type="InterPro" id="IPR029068">
    <property type="entry name" value="Glyas_Bleomycin-R_OHBP_Dase"/>
</dbReference>
<proteinExistence type="predicted"/>
<name>A0A4R6K8I4_9ACTN</name>
<dbReference type="Pfam" id="PF18029">
    <property type="entry name" value="Glyoxalase_6"/>
    <property type="match status" value="1"/>
</dbReference>
<keyword evidence="3" id="KW-1185">Reference proteome</keyword>
<dbReference type="EMBL" id="SNWQ01000013">
    <property type="protein sequence ID" value="TDO45404.1"/>
    <property type="molecule type" value="Genomic_DNA"/>
</dbReference>
<dbReference type="PANTHER" id="PTHR35908">
    <property type="entry name" value="HYPOTHETICAL FUSION PROTEIN"/>
    <property type="match status" value="1"/>
</dbReference>
<dbReference type="Gene3D" id="3.10.180.10">
    <property type="entry name" value="2,3-Dihydroxybiphenyl 1,2-Dioxygenase, domain 1"/>
    <property type="match status" value="1"/>
</dbReference>
<evidence type="ECO:0000313" key="3">
    <source>
        <dbReference type="Proteomes" id="UP000295388"/>
    </source>
</evidence>
<protein>
    <recommendedName>
        <fullName evidence="1">VOC domain-containing protein</fullName>
    </recommendedName>
</protein>
<reference evidence="2 3" key="1">
    <citation type="submission" date="2019-03" db="EMBL/GenBank/DDBJ databases">
        <title>Genomic Encyclopedia of Type Strains, Phase III (KMG-III): the genomes of soil and plant-associated and newly described type strains.</title>
        <authorList>
            <person name="Whitman W."/>
        </authorList>
    </citation>
    <scope>NUCLEOTIDE SEQUENCE [LARGE SCALE GENOMIC DNA]</scope>
    <source>
        <strain evidence="2 3">VKM Ac-2527</strain>
    </source>
</reference>
<dbReference type="OrthoDB" id="1645442at2"/>
<comment type="caution">
    <text evidence="2">The sequence shown here is derived from an EMBL/GenBank/DDBJ whole genome shotgun (WGS) entry which is preliminary data.</text>
</comment>
<sequence length="143" mass="15471">MTQVAEQPGTSAGRLGSVVLDCPEPRELARFYSTLFGLEIDENGDDDWQSLTSPGSSLGQRLGDWPTLAFRRSEDYLPATWPGTDAQQLHLDLIVEDLSSGHAAVVALGAEPLEPLDAPPAGNEQGWRVYADPAGHPFRICLE</sequence>
<dbReference type="AlphaFoldDB" id="A0A4R6K8I4"/>
<dbReference type="SUPFAM" id="SSF54593">
    <property type="entry name" value="Glyoxalase/Bleomycin resistance protein/Dihydroxybiphenyl dioxygenase"/>
    <property type="match status" value="1"/>
</dbReference>
<organism evidence="2 3">
    <name type="scientific">Kribbella caucasensis</name>
    <dbReference type="NCBI Taxonomy" id="2512215"/>
    <lineage>
        <taxon>Bacteria</taxon>
        <taxon>Bacillati</taxon>
        <taxon>Actinomycetota</taxon>
        <taxon>Actinomycetes</taxon>
        <taxon>Propionibacteriales</taxon>
        <taxon>Kribbellaceae</taxon>
        <taxon>Kribbella</taxon>
    </lineage>
</organism>
<dbReference type="PANTHER" id="PTHR35908:SF1">
    <property type="entry name" value="CONSERVED PROTEIN"/>
    <property type="match status" value="1"/>
</dbReference>
<dbReference type="Proteomes" id="UP000295388">
    <property type="component" value="Unassembled WGS sequence"/>
</dbReference>
<accession>A0A4R6K8I4</accession>
<dbReference type="RefSeq" id="WP_133802736.1">
    <property type="nucleotide sequence ID" value="NZ_SNWQ01000013.1"/>
</dbReference>